<name>A0A8S3ZKD5_9EUPU</name>
<dbReference type="PANTHER" id="PTHR19878:SF8">
    <property type="entry name" value="AUTOPHAGY-RELATED 16, ISOFORM F"/>
    <property type="match status" value="1"/>
</dbReference>
<comment type="caution">
    <text evidence="4">The sequence shown here is derived from an EMBL/GenBank/DDBJ whole genome shotgun (WGS) entry which is preliminary data.</text>
</comment>
<accession>A0A8S3ZKD5</accession>
<dbReference type="InterPro" id="IPR019775">
    <property type="entry name" value="WD40_repeat_CS"/>
</dbReference>
<evidence type="ECO:0000313" key="5">
    <source>
        <dbReference type="Proteomes" id="UP000678393"/>
    </source>
</evidence>
<evidence type="ECO:0000313" key="4">
    <source>
        <dbReference type="EMBL" id="CAG5129829.1"/>
    </source>
</evidence>
<keyword evidence="2" id="KW-0677">Repeat</keyword>
<dbReference type="SMART" id="SM00320">
    <property type="entry name" value="WD40"/>
    <property type="match status" value="2"/>
</dbReference>
<feature type="repeat" description="WD" evidence="3">
    <location>
        <begin position="43"/>
        <end position="72"/>
    </location>
</feature>
<dbReference type="InterPro" id="IPR015943">
    <property type="entry name" value="WD40/YVTN_repeat-like_dom_sf"/>
</dbReference>
<dbReference type="PROSITE" id="PS50082">
    <property type="entry name" value="WD_REPEATS_2"/>
    <property type="match status" value="2"/>
</dbReference>
<dbReference type="InterPro" id="IPR001680">
    <property type="entry name" value="WD40_rpt"/>
</dbReference>
<dbReference type="PROSITE" id="PS00678">
    <property type="entry name" value="WD_REPEATS_1"/>
    <property type="match status" value="1"/>
</dbReference>
<dbReference type="AlphaFoldDB" id="A0A8S3ZKD5"/>
<evidence type="ECO:0000256" key="1">
    <source>
        <dbReference type="ARBA" id="ARBA00022574"/>
    </source>
</evidence>
<dbReference type="InterPro" id="IPR045160">
    <property type="entry name" value="ATG16"/>
</dbReference>
<dbReference type="EMBL" id="CAJHNH020003691">
    <property type="protein sequence ID" value="CAG5129829.1"/>
    <property type="molecule type" value="Genomic_DNA"/>
</dbReference>
<dbReference type="PROSITE" id="PS50294">
    <property type="entry name" value="WD_REPEATS_REGION"/>
    <property type="match status" value="1"/>
</dbReference>
<dbReference type="Proteomes" id="UP000678393">
    <property type="component" value="Unassembled WGS sequence"/>
</dbReference>
<evidence type="ECO:0000256" key="2">
    <source>
        <dbReference type="ARBA" id="ARBA00022737"/>
    </source>
</evidence>
<dbReference type="GO" id="GO:0000045">
    <property type="term" value="P:autophagosome assembly"/>
    <property type="evidence" value="ECO:0007669"/>
    <property type="project" value="InterPro"/>
</dbReference>
<proteinExistence type="predicted"/>
<dbReference type="Gene3D" id="2.130.10.10">
    <property type="entry name" value="YVTN repeat-like/Quinoprotein amine dehydrogenase"/>
    <property type="match status" value="1"/>
</dbReference>
<organism evidence="4 5">
    <name type="scientific">Candidula unifasciata</name>
    <dbReference type="NCBI Taxonomy" id="100452"/>
    <lineage>
        <taxon>Eukaryota</taxon>
        <taxon>Metazoa</taxon>
        <taxon>Spiralia</taxon>
        <taxon>Lophotrochozoa</taxon>
        <taxon>Mollusca</taxon>
        <taxon>Gastropoda</taxon>
        <taxon>Heterobranchia</taxon>
        <taxon>Euthyneura</taxon>
        <taxon>Panpulmonata</taxon>
        <taxon>Eupulmonata</taxon>
        <taxon>Stylommatophora</taxon>
        <taxon>Helicina</taxon>
        <taxon>Helicoidea</taxon>
        <taxon>Geomitridae</taxon>
        <taxon>Candidula</taxon>
    </lineage>
</organism>
<evidence type="ECO:0008006" key="6">
    <source>
        <dbReference type="Google" id="ProtNLM"/>
    </source>
</evidence>
<dbReference type="SUPFAM" id="SSF50978">
    <property type="entry name" value="WD40 repeat-like"/>
    <property type="match status" value="1"/>
</dbReference>
<dbReference type="GO" id="GO:0000421">
    <property type="term" value="C:autophagosome membrane"/>
    <property type="evidence" value="ECO:0007669"/>
    <property type="project" value="TreeGrafter"/>
</dbReference>
<keyword evidence="1 3" id="KW-0853">WD repeat</keyword>
<keyword evidence="5" id="KW-1185">Reference proteome</keyword>
<evidence type="ECO:0000256" key="3">
    <source>
        <dbReference type="PROSITE-ProRule" id="PRU00221"/>
    </source>
</evidence>
<dbReference type="InterPro" id="IPR036322">
    <property type="entry name" value="WD40_repeat_dom_sf"/>
</dbReference>
<dbReference type="PANTHER" id="PTHR19878">
    <property type="entry name" value="AUTOPHAGY PROTEIN 16-LIKE"/>
    <property type="match status" value="1"/>
</dbReference>
<protein>
    <recommendedName>
        <fullName evidence="6">Autophagy-related protein 16-1</fullName>
    </recommendedName>
</protein>
<dbReference type="Pfam" id="PF00400">
    <property type="entry name" value="WD40"/>
    <property type="match status" value="2"/>
</dbReference>
<dbReference type="GO" id="GO:0034045">
    <property type="term" value="C:phagophore assembly site membrane"/>
    <property type="evidence" value="ECO:0007669"/>
    <property type="project" value="TreeGrafter"/>
</dbReference>
<dbReference type="OrthoDB" id="6262491at2759"/>
<sequence>KSQLLCCTRDDSLSVIDLRMMKVFSTLVAEGFKVGWDSARAVFSPDAKFAAAGSSDGGLYIWNLKNNKVERLLKEHNHAVLACSWSPLGTSIVSCEKGKTVIVWSDY</sequence>
<dbReference type="GO" id="GO:0043495">
    <property type="term" value="F:protein-membrane adaptor activity"/>
    <property type="evidence" value="ECO:0007669"/>
    <property type="project" value="TreeGrafter"/>
</dbReference>
<gene>
    <name evidence="4" type="ORF">CUNI_LOCUS15387</name>
</gene>
<dbReference type="GO" id="GO:0034274">
    <property type="term" value="C:Atg12-Atg5-Atg16 complex"/>
    <property type="evidence" value="ECO:0007669"/>
    <property type="project" value="TreeGrafter"/>
</dbReference>
<feature type="non-terminal residue" evidence="4">
    <location>
        <position position="107"/>
    </location>
</feature>
<reference evidence="4" key="1">
    <citation type="submission" date="2021-04" db="EMBL/GenBank/DDBJ databases">
        <authorList>
            <consortium name="Molecular Ecology Group"/>
        </authorList>
    </citation>
    <scope>NUCLEOTIDE SEQUENCE</scope>
</reference>
<feature type="repeat" description="WD" evidence="3">
    <location>
        <begin position="73"/>
        <end position="107"/>
    </location>
</feature>